<accession>A0A4R6ZP96</accession>
<organism evidence="2 3">
    <name type="scientific">Listeria rocourtiae</name>
    <dbReference type="NCBI Taxonomy" id="647910"/>
    <lineage>
        <taxon>Bacteria</taxon>
        <taxon>Bacillati</taxon>
        <taxon>Bacillota</taxon>
        <taxon>Bacilli</taxon>
        <taxon>Bacillales</taxon>
        <taxon>Listeriaceae</taxon>
        <taxon>Listeria</taxon>
    </lineage>
</organism>
<dbReference type="STRING" id="1265846.PROCOU_01527"/>
<name>A0A4R6ZP96_9LIST</name>
<protein>
    <submittedName>
        <fullName evidence="2">Uncharacterized protein</fullName>
    </submittedName>
</protein>
<evidence type="ECO:0000313" key="2">
    <source>
        <dbReference type="EMBL" id="TDR54202.1"/>
    </source>
</evidence>
<feature type="transmembrane region" description="Helical" evidence="1">
    <location>
        <begin position="232"/>
        <end position="252"/>
    </location>
</feature>
<keyword evidence="1" id="KW-0812">Transmembrane</keyword>
<keyword evidence="1" id="KW-0472">Membrane</keyword>
<evidence type="ECO:0000256" key="1">
    <source>
        <dbReference type="SAM" id="Phobius"/>
    </source>
</evidence>
<dbReference type="EMBL" id="SNZK01000003">
    <property type="protein sequence ID" value="TDR54202.1"/>
    <property type="molecule type" value="Genomic_DNA"/>
</dbReference>
<comment type="caution">
    <text evidence="2">The sequence shown here is derived from an EMBL/GenBank/DDBJ whole genome shotgun (WGS) entry which is preliminary data.</text>
</comment>
<feature type="transmembrane region" description="Helical" evidence="1">
    <location>
        <begin position="12"/>
        <end position="31"/>
    </location>
</feature>
<reference evidence="2 3" key="1">
    <citation type="submission" date="2019-03" db="EMBL/GenBank/DDBJ databases">
        <title>Genomic Encyclopedia of Type Strains, Phase III (KMG-III): the genomes of soil and plant-associated and newly described type strains.</title>
        <authorList>
            <person name="Whitman W."/>
        </authorList>
    </citation>
    <scope>NUCLEOTIDE SEQUENCE [LARGE SCALE GENOMIC DNA]</scope>
    <source>
        <strain evidence="2 3">CECT 7972</strain>
    </source>
</reference>
<dbReference type="RefSeq" id="WP_036069165.1">
    <property type="nucleotide sequence ID" value="NZ_SNZK01000003.1"/>
</dbReference>
<keyword evidence="3" id="KW-1185">Reference proteome</keyword>
<dbReference type="AlphaFoldDB" id="A0A4R6ZP96"/>
<proteinExistence type="predicted"/>
<dbReference type="OrthoDB" id="2031927at2"/>
<sequence length="259" mass="29636">MDIEVTKRELLIAVVIVILMTCLGLFLFGRVTDNLLSKAERYQTALKVRGKEDFLYALDTQQGNMVVQAKLKVKEPVSFPELKGSYAYVEKSREEYTMHTETYTDSKGKVHTRTYWSWDYVSGKSEKSDELILYGKTYSADKFSLIESERLRASDVLKDKYKSRLTGYYYYTGSHVRYSYRAVPISFKASFIANAGEKGLSSVKGDSEISLENTDIEGLIEHLEKGAMWVKIGFWIGWLVLTGIAVFGYVSLENRYLED</sequence>
<dbReference type="Proteomes" id="UP000295558">
    <property type="component" value="Unassembled WGS sequence"/>
</dbReference>
<evidence type="ECO:0000313" key="3">
    <source>
        <dbReference type="Proteomes" id="UP000295558"/>
    </source>
</evidence>
<keyword evidence="1" id="KW-1133">Transmembrane helix</keyword>
<gene>
    <name evidence="2" type="ORF">DFP96_103303</name>
</gene>